<keyword evidence="7" id="KW-0496">Mitochondrion</keyword>
<feature type="transmembrane region" description="Helical" evidence="10">
    <location>
        <begin position="91"/>
        <end position="111"/>
    </location>
</feature>
<evidence type="ECO:0000256" key="10">
    <source>
        <dbReference type="SAM" id="Phobius"/>
    </source>
</evidence>
<protein>
    <recommendedName>
        <fullName evidence="3">Transmembrane protein 242</fullName>
    </recommendedName>
</protein>
<evidence type="ECO:0000256" key="3">
    <source>
        <dbReference type="ARBA" id="ARBA00013934"/>
    </source>
</evidence>
<evidence type="ECO:0000313" key="12">
    <source>
        <dbReference type="Proteomes" id="UP001258017"/>
    </source>
</evidence>
<reference evidence="11" key="1">
    <citation type="submission" date="2021-08" db="EMBL/GenBank/DDBJ databases">
        <authorList>
            <person name="Misof B."/>
            <person name="Oliver O."/>
            <person name="Podsiadlowski L."/>
            <person name="Donath A."/>
            <person name="Peters R."/>
            <person name="Mayer C."/>
            <person name="Rust J."/>
            <person name="Gunkel S."/>
            <person name="Lesny P."/>
            <person name="Martin S."/>
            <person name="Oeyen J.P."/>
            <person name="Petersen M."/>
            <person name="Panagiotis P."/>
            <person name="Wilbrandt J."/>
            <person name="Tanja T."/>
        </authorList>
    </citation>
    <scope>NUCLEOTIDE SEQUENCE</scope>
    <source>
        <strain evidence="11">GBR_01_08_01A</strain>
        <tissue evidence="11">Thorax + abdomen</tissue>
    </source>
</reference>
<organism evidence="11 12">
    <name type="scientific">Odynerus spinipes</name>
    <dbReference type="NCBI Taxonomy" id="1348599"/>
    <lineage>
        <taxon>Eukaryota</taxon>
        <taxon>Metazoa</taxon>
        <taxon>Ecdysozoa</taxon>
        <taxon>Arthropoda</taxon>
        <taxon>Hexapoda</taxon>
        <taxon>Insecta</taxon>
        <taxon>Pterygota</taxon>
        <taxon>Neoptera</taxon>
        <taxon>Endopterygota</taxon>
        <taxon>Hymenoptera</taxon>
        <taxon>Apocrita</taxon>
        <taxon>Aculeata</taxon>
        <taxon>Vespoidea</taxon>
        <taxon>Vespidae</taxon>
        <taxon>Eumeninae</taxon>
        <taxon>Odynerus</taxon>
    </lineage>
</organism>
<dbReference type="InterPro" id="IPR009792">
    <property type="entry name" value="TMEM242"/>
</dbReference>
<dbReference type="EMBL" id="JAIFRP010000030">
    <property type="protein sequence ID" value="KAK2582837.1"/>
    <property type="molecule type" value="Genomic_DNA"/>
</dbReference>
<evidence type="ECO:0000256" key="4">
    <source>
        <dbReference type="ARBA" id="ARBA00022692"/>
    </source>
</evidence>
<dbReference type="GO" id="GO:0005743">
    <property type="term" value="C:mitochondrial inner membrane"/>
    <property type="evidence" value="ECO:0007669"/>
    <property type="project" value="UniProtKB-SubCell"/>
</dbReference>
<comment type="caution">
    <text evidence="11">The sequence shown here is derived from an EMBL/GenBank/DDBJ whole genome shotgun (WGS) entry which is preliminary data.</text>
</comment>
<sequence>MAAESEIIFSRESNVVEQANKEIRTSVKDIEKEKEKFYAAIFLSTVTGISALIGFGTTLASARKQDPKYFNEGLSGCKGLNETGASLALRALGWGTFYAVTGCGLLFYGIWKISGAKNAEEFRYKMGSLLPRIPKNDPPQSRTEFEGLTDLLTYLADDWGKKKD</sequence>
<comment type="similarity">
    <text evidence="2">Belongs to the TMEM242 family.</text>
</comment>
<dbReference type="PANTHER" id="PTHR13141:SF4">
    <property type="entry name" value="TRANSMEMBRANE PROTEIN 242"/>
    <property type="match status" value="1"/>
</dbReference>
<dbReference type="PANTHER" id="PTHR13141">
    <property type="entry name" value="TRANSMEMBRANE PROTEIN 242"/>
    <property type="match status" value="1"/>
</dbReference>
<keyword evidence="12" id="KW-1185">Reference proteome</keyword>
<keyword evidence="5" id="KW-0999">Mitochondrion inner membrane</keyword>
<dbReference type="AlphaFoldDB" id="A0AAD9RN89"/>
<evidence type="ECO:0000313" key="11">
    <source>
        <dbReference type="EMBL" id="KAK2582837.1"/>
    </source>
</evidence>
<evidence type="ECO:0000256" key="2">
    <source>
        <dbReference type="ARBA" id="ARBA00007570"/>
    </source>
</evidence>
<gene>
    <name evidence="11" type="ORF">KPH14_008922</name>
</gene>
<proteinExistence type="inferred from homology"/>
<keyword evidence="8 10" id="KW-0472">Membrane</keyword>
<reference evidence="11" key="2">
    <citation type="journal article" date="2023" name="Commun. Biol.">
        <title>Intrasexual cuticular hydrocarbon dimorphism in a wasp sheds light on hydrocarbon biosynthesis genes in Hymenoptera.</title>
        <authorList>
            <person name="Moris V.C."/>
            <person name="Podsiadlowski L."/>
            <person name="Martin S."/>
            <person name="Oeyen J.P."/>
            <person name="Donath A."/>
            <person name="Petersen M."/>
            <person name="Wilbrandt J."/>
            <person name="Misof B."/>
            <person name="Liedtke D."/>
            <person name="Thamm M."/>
            <person name="Scheiner R."/>
            <person name="Schmitt T."/>
            <person name="Niehuis O."/>
        </authorList>
    </citation>
    <scope>NUCLEOTIDE SEQUENCE</scope>
    <source>
        <strain evidence="11">GBR_01_08_01A</strain>
    </source>
</reference>
<comment type="function">
    <text evidence="9">Scaffold protein that participates in the c-ring assembly of mitochondrial ATP synthase (F(1)F(0) ATP synthase or complex V) by facilitating the membrane insertion and oligomer formation of the subunit c/ATP5MC3. Participates in the incorporation of the c-ring into vestigial complexes. Additionally influences the incorporation of subunits MT-ATP6, MT-ATP8, ATP5MJ, and ATP5MK in the ATP synthase.</text>
</comment>
<accession>A0AAD9RN89</accession>
<keyword evidence="4 10" id="KW-0812">Transmembrane</keyword>
<evidence type="ECO:0000256" key="5">
    <source>
        <dbReference type="ARBA" id="ARBA00022792"/>
    </source>
</evidence>
<evidence type="ECO:0000256" key="8">
    <source>
        <dbReference type="ARBA" id="ARBA00023136"/>
    </source>
</evidence>
<evidence type="ECO:0000256" key="7">
    <source>
        <dbReference type="ARBA" id="ARBA00023128"/>
    </source>
</evidence>
<dbReference type="Pfam" id="PF07096">
    <property type="entry name" value="DUF1358"/>
    <property type="match status" value="1"/>
</dbReference>
<feature type="transmembrane region" description="Helical" evidence="10">
    <location>
        <begin position="37"/>
        <end position="60"/>
    </location>
</feature>
<evidence type="ECO:0000256" key="1">
    <source>
        <dbReference type="ARBA" id="ARBA00004448"/>
    </source>
</evidence>
<keyword evidence="6 10" id="KW-1133">Transmembrane helix</keyword>
<comment type="subcellular location">
    <subcellularLocation>
        <location evidence="1">Mitochondrion inner membrane</location>
        <topology evidence="1">Multi-pass membrane protein</topology>
    </subcellularLocation>
</comment>
<evidence type="ECO:0000256" key="9">
    <source>
        <dbReference type="ARBA" id="ARBA00045905"/>
    </source>
</evidence>
<evidence type="ECO:0000256" key="6">
    <source>
        <dbReference type="ARBA" id="ARBA00022989"/>
    </source>
</evidence>
<dbReference type="Proteomes" id="UP001258017">
    <property type="component" value="Unassembled WGS sequence"/>
</dbReference>
<name>A0AAD9RN89_9HYME</name>